<accession>A0A1D8ND95</accession>
<dbReference type="Proteomes" id="UP000182444">
    <property type="component" value="Chromosome 1D"/>
</dbReference>
<proteinExistence type="predicted"/>
<dbReference type="VEuPathDB" id="FungiDB:YALI1_D06682g"/>
<sequence length="167" mass="17475">MMGTPTSGGVSSSTLVPCSVLVLQHFFLGAVGSLSNHLSGRVSDVAIVVNVLASSLGSSGPLGNEIPLVYSQLVFVPNETFVGSVHSACDDTRELQKELELLGQLAVVGPVHFGEKVRGCAENGALDASDERARDNLIDGSFDLSSFVVGRNGFSGRHDRFDVVSRG</sequence>
<dbReference type="GeneID" id="94583230"/>
<protein>
    <submittedName>
        <fullName evidence="1">Uncharacterized protein</fullName>
    </submittedName>
</protein>
<organism evidence="1 2">
    <name type="scientific">Yarrowia lipolytica</name>
    <name type="common">Candida lipolytica</name>
    <dbReference type="NCBI Taxonomy" id="4952"/>
    <lineage>
        <taxon>Eukaryota</taxon>
        <taxon>Fungi</taxon>
        <taxon>Dikarya</taxon>
        <taxon>Ascomycota</taxon>
        <taxon>Saccharomycotina</taxon>
        <taxon>Dipodascomycetes</taxon>
        <taxon>Dipodascales</taxon>
        <taxon>Dipodascales incertae sedis</taxon>
        <taxon>Yarrowia</taxon>
    </lineage>
</organism>
<dbReference type="RefSeq" id="XP_068138717.1">
    <property type="nucleotide sequence ID" value="XM_068282616.1"/>
</dbReference>
<gene>
    <name evidence="1" type="ORF">YALI1_D06682g</name>
</gene>
<evidence type="ECO:0000313" key="1">
    <source>
        <dbReference type="EMBL" id="AOW03608.1"/>
    </source>
</evidence>
<dbReference type="AlphaFoldDB" id="A0A1D8ND95"/>
<name>A0A1D8ND95_YARLL</name>
<dbReference type="EMBL" id="CP017556">
    <property type="protein sequence ID" value="AOW03608.1"/>
    <property type="molecule type" value="Genomic_DNA"/>
</dbReference>
<evidence type="ECO:0000313" key="2">
    <source>
        <dbReference type="Proteomes" id="UP000182444"/>
    </source>
</evidence>
<reference evidence="1 2" key="1">
    <citation type="journal article" date="2016" name="PLoS ONE">
        <title>Sequence Assembly of Yarrowia lipolytica Strain W29/CLIB89 Shows Transposable Element Diversity.</title>
        <authorList>
            <person name="Magnan C."/>
            <person name="Yu J."/>
            <person name="Chang I."/>
            <person name="Jahn E."/>
            <person name="Kanomata Y."/>
            <person name="Wu J."/>
            <person name="Zeller M."/>
            <person name="Oakes M."/>
            <person name="Baldi P."/>
            <person name="Sandmeyer S."/>
        </authorList>
    </citation>
    <scope>NUCLEOTIDE SEQUENCE [LARGE SCALE GENOMIC DNA]</scope>
    <source>
        <strain evidence="2">CLIB89(W29)</strain>
    </source>
</reference>